<sequence>MKIKKLFKKKSVLLLLSLSLFLAIVMIYQTYKPLPQGVSYGGKVYQVEDVDFLTDLTYKDKYGAQVYEQSIFKEINQTIKKAEQFIVVDMFLYNSYVDENIDYPNISQSLTNTLINQKEKKPKLKIIVVSDSVNTTYGSHEAKQLEQLKKHGIDVVITKLNPLRDPNPIYSSVWRTFIQWFGQEGTGWVPNPMAETAPKVTMRSYLKLMNIKANHRKLIATENAAIVSSANPHDASGFHSNIAFKVKGGIIADIIEAEQAVSDFSEGPKMPKYDQKTKGSGPIQIQYLTEGKIYRHIIKALDDAADGDRVWIGMFYLADREVIDAIVDAAERNVKVNLVLDPNQNAFGAEKIGLPNLPVASELRNMEKKNIKIRWYNTDKEQYHSKILYVDHGDHAVILGGSANFTKRNLANYNLENNLKIVAPSDEEITREVDDYFNRIWNNEKGTYTVEYEKYQDKLPVFKYIMYVLQKIFQFTTY</sequence>
<dbReference type="InterPro" id="IPR001736">
    <property type="entry name" value="PLipase_D/transphosphatidylase"/>
</dbReference>
<gene>
    <name evidence="8" type="ORF">IC621_08690</name>
</gene>
<dbReference type="CDD" id="cd09130">
    <property type="entry name" value="PLDc_unchar2_2"/>
    <property type="match status" value="1"/>
</dbReference>
<dbReference type="PANTHER" id="PTHR43856">
    <property type="entry name" value="CARDIOLIPIN HYDROLASE"/>
    <property type="match status" value="1"/>
</dbReference>
<evidence type="ECO:0000256" key="4">
    <source>
        <dbReference type="ARBA" id="ARBA00022801"/>
    </source>
</evidence>
<protein>
    <recommendedName>
        <fullName evidence="3">phospholipase D</fullName>
        <ecNumber evidence="3">3.1.4.4</ecNumber>
    </recommendedName>
</protein>
<feature type="domain" description="PLD phosphodiesterase" evidence="7">
    <location>
        <begin position="379"/>
        <end position="409"/>
    </location>
</feature>
<dbReference type="EMBL" id="JACXAI010000008">
    <property type="protein sequence ID" value="MBD1380305.1"/>
    <property type="molecule type" value="Genomic_DNA"/>
</dbReference>
<dbReference type="AlphaFoldDB" id="A0A926NFS3"/>
<evidence type="ECO:0000313" key="9">
    <source>
        <dbReference type="Proteomes" id="UP000626844"/>
    </source>
</evidence>
<dbReference type="GO" id="GO:0006793">
    <property type="term" value="P:phosphorus metabolic process"/>
    <property type="evidence" value="ECO:0007669"/>
    <property type="project" value="UniProtKB-ARBA"/>
</dbReference>
<evidence type="ECO:0000256" key="3">
    <source>
        <dbReference type="ARBA" id="ARBA00012027"/>
    </source>
</evidence>
<dbReference type="EC" id="3.1.4.4" evidence="3"/>
<dbReference type="Gene3D" id="3.30.870.10">
    <property type="entry name" value="Endonuclease Chain A"/>
    <property type="match status" value="2"/>
</dbReference>
<dbReference type="Pfam" id="PF13091">
    <property type="entry name" value="PLDc_2"/>
    <property type="match status" value="1"/>
</dbReference>
<comment type="caution">
    <text evidence="8">The sequence shown here is derived from an EMBL/GenBank/DDBJ whole genome shotgun (WGS) entry which is preliminary data.</text>
</comment>
<dbReference type="InterPro" id="IPR025202">
    <property type="entry name" value="PLD-like_dom"/>
</dbReference>
<dbReference type="SUPFAM" id="SSF56024">
    <property type="entry name" value="Phospholipase D/nuclease"/>
    <property type="match status" value="2"/>
</dbReference>
<dbReference type="GO" id="GO:0004630">
    <property type="term" value="F:phospholipase D activity"/>
    <property type="evidence" value="ECO:0007669"/>
    <property type="project" value="UniProtKB-EC"/>
</dbReference>
<evidence type="ECO:0000256" key="1">
    <source>
        <dbReference type="ARBA" id="ARBA00000798"/>
    </source>
</evidence>
<accession>A0A926NFS3</accession>
<dbReference type="Proteomes" id="UP000626844">
    <property type="component" value="Unassembled WGS sequence"/>
</dbReference>
<dbReference type="GO" id="GO:0016891">
    <property type="term" value="F:RNA endonuclease activity producing 5'-phosphomonoesters, hydrolytic mechanism"/>
    <property type="evidence" value="ECO:0007669"/>
    <property type="project" value="TreeGrafter"/>
</dbReference>
<reference evidence="8" key="1">
    <citation type="submission" date="2020-09" db="EMBL/GenBank/DDBJ databases">
        <title>A novel bacterium of genus Bacillus, isolated from South China Sea.</title>
        <authorList>
            <person name="Huang H."/>
            <person name="Mo K."/>
            <person name="Hu Y."/>
        </authorList>
    </citation>
    <scope>NUCLEOTIDE SEQUENCE</scope>
    <source>
        <strain evidence="8">IB182487</strain>
    </source>
</reference>
<organism evidence="8 9">
    <name type="scientific">Metabacillus arenae</name>
    <dbReference type="NCBI Taxonomy" id="2771434"/>
    <lineage>
        <taxon>Bacteria</taxon>
        <taxon>Bacillati</taxon>
        <taxon>Bacillota</taxon>
        <taxon>Bacilli</taxon>
        <taxon>Bacillales</taxon>
        <taxon>Bacillaceae</taxon>
        <taxon>Metabacillus</taxon>
    </lineage>
</organism>
<keyword evidence="5" id="KW-0442">Lipid degradation</keyword>
<evidence type="ECO:0000256" key="5">
    <source>
        <dbReference type="ARBA" id="ARBA00022963"/>
    </source>
</evidence>
<comment type="catalytic activity">
    <reaction evidence="1">
        <text>a 1,2-diacyl-sn-glycero-3-phosphocholine + H2O = a 1,2-diacyl-sn-glycero-3-phosphate + choline + H(+)</text>
        <dbReference type="Rhea" id="RHEA:14445"/>
        <dbReference type="ChEBI" id="CHEBI:15354"/>
        <dbReference type="ChEBI" id="CHEBI:15377"/>
        <dbReference type="ChEBI" id="CHEBI:15378"/>
        <dbReference type="ChEBI" id="CHEBI:57643"/>
        <dbReference type="ChEBI" id="CHEBI:58608"/>
        <dbReference type="EC" id="3.1.4.4"/>
    </reaction>
</comment>
<keyword evidence="9" id="KW-1185">Reference proteome</keyword>
<keyword evidence="4" id="KW-0378">Hydrolase</keyword>
<dbReference type="InterPro" id="IPR051406">
    <property type="entry name" value="PLD_domain"/>
</dbReference>
<keyword evidence="6" id="KW-0443">Lipid metabolism</keyword>
<proteinExistence type="inferred from homology"/>
<comment type="similarity">
    <text evidence="2">Belongs to the phospholipase D family.</text>
</comment>
<evidence type="ECO:0000259" key="7">
    <source>
        <dbReference type="PROSITE" id="PS50035"/>
    </source>
</evidence>
<dbReference type="CDD" id="cd09129">
    <property type="entry name" value="PLDc_unchar2_1"/>
    <property type="match status" value="1"/>
</dbReference>
<dbReference type="GO" id="GO:0016042">
    <property type="term" value="P:lipid catabolic process"/>
    <property type="evidence" value="ECO:0007669"/>
    <property type="project" value="UniProtKB-KW"/>
</dbReference>
<name>A0A926NFS3_9BACI</name>
<dbReference type="RefSeq" id="WP_191157808.1">
    <property type="nucleotide sequence ID" value="NZ_JACXAI010000008.1"/>
</dbReference>
<dbReference type="PANTHER" id="PTHR43856:SF1">
    <property type="entry name" value="MITOCHONDRIAL CARDIOLIPIN HYDROLASE"/>
    <property type="match status" value="1"/>
</dbReference>
<evidence type="ECO:0000256" key="2">
    <source>
        <dbReference type="ARBA" id="ARBA00008664"/>
    </source>
</evidence>
<evidence type="ECO:0000256" key="6">
    <source>
        <dbReference type="ARBA" id="ARBA00023098"/>
    </source>
</evidence>
<evidence type="ECO:0000313" key="8">
    <source>
        <dbReference type="EMBL" id="MBD1380305.1"/>
    </source>
</evidence>
<dbReference type="PROSITE" id="PS50035">
    <property type="entry name" value="PLD"/>
    <property type="match status" value="1"/>
</dbReference>